<dbReference type="AlphaFoldDB" id="A0AAE3QK82"/>
<comment type="caution">
    <text evidence="2">The sequence shown here is derived from an EMBL/GenBank/DDBJ whole genome shotgun (WGS) entry which is preliminary data.</text>
</comment>
<evidence type="ECO:0000313" key="3">
    <source>
        <dbReference type="Proteomes" id="UP001161580"/>
    </source>
</evidence>
<organism evidence="2 3">
    <name type="scientific">Ferirhizobium litorale</name>
    <dbReference type="NCBI Taxonomy" id="2927786"/>
    <lineage>
        <taxon>Bacteria</taxon>
        <taxon>Pseudomonadati</taxon>
        <taxon>Pseudomonadota</taxon>
        <taxon>Alphaproteobacteria</taxon>
        <taxon>Hyphomicrobiales</taxon>
        <taxon>Rhizobiaceae</taxon>
        <taxon>Ferirhizobium</taxon>
    </lineage>
</organism>
<evidence type="ECO:0000313" key="2">
    <source>
        <dbReference type="EMBL" id="MDI7924618.1"/>
    </source>
</evidence>
<keyword evidence="3" id="KW-1185">Reference proteome</keyword>
<keyword evidence="1" id="KW-1133">Transmembrane helix</keyword>
<feature type="transmembrane region" description="Helical" evidence="1">
    <location>
        <begin position="77"/>
        <end position="102"/>
    </location>
</feature>
<dbReference type="InterPro" id="IPR032126">
    <property type="entry name" value="LydA_holin"/>
</dbReference>
<keyword evidence="1" id="KW-0472">Membrane</keyword>
<evidence type="ECO:0000256" key="1">
    <source>
        <dbReference type="SAM" id="Phobius"/>
    </source>
</evidence>
<accession>A0AAE3QK82</accession>
<dbReference type="Pfam" id="PF16083">
    <property type="entry name" value="Phage_holin_3_3"/>
    <property type="match status" value="1"/>
</dbReference>
<protein>
    <submittedName>
        <fullName evidence="2">Phage holin family protein</fullName>
    </submittedName>
</protein>
<reference evidence="2" key="1">
    <citation type="submission" date="2022-03" db="EMBL/GenBank/DDBJ databases">
        <title>Fererhizobium litorale gen. nov., sp. nov., isolated from sandy sediments of the Sea of Japan seashore.</title>
        <authorList>
            <person name="Romanenko L."/>
            <person name="Kurilenko V."/>
            <person name="Otstavnykh N."/>
            <person name="Svetashev V."/>
            <person name="Tekutyeva L."/>
            <person name="Isaeva M."/>
            <person name="Mikhailov V."/>
        </authorList>
    </citation>
    <scope>NUCLEOTIDE SEQUENCE</scope>
    <source>
        <strain evidence="2">KMM 9576</strain>
    </source>
</reference>
<name>A0AAE3QK82_9HYPH</name>
<keyword evidence="1" id="KW-0812">Transmembrane</keyword>
<feature type="transmembrane region" description="Helical" evidence="1">
    <location>
        <begin position="12"/>
        <end position="33"/>
    </location>
</feature>
<dbReference type="RefSeq" id="WP_311794691.1">
    <property type="nucleotide sequence ID" value="NZ_JALDYZ010000016.1"/>
</dbReference>
<gene>
    <name evidence="2" type="ORF">MRS75_21370</name>
</gene>
<feature type="transmembrane region" description="Helical" evidence="1">
    <location>
        <begin position="54"/>
        <end position="71"/>
    </location>
</feature>
<sequence length="106" mass="11806">MPEKYQSLVEMLIAWFGGGLTTLFAAATGRLMWHTIEVRKAHRKFFGKELCWELPLAVGMAIIGEGVAIWLEAGPLLRPGIIGGLAYLGPRGMEVLFFRWFAAKVK</sequence>
<dbReference type="Proteomes" id="UP001161580">
    <property type="component" value="Unassembled WGS sequence"/>
</dbReference>
<dbReference type="EMBL" id="JALDYZ010000016">
    <property type="protein sequence ID" value="MDI7924618.1"/>
    <property type="molecule type" value="Genomic_DNA"/>
</dbReference>
<proteinExistence type="predicted"/>